<dbReference type="EMBL" id="CM015719">
    <property type="protein sequence ID" value="KAF3693092.1"/>
    <property type="molecule type" value="Genomic_DNA"/>
</dbReference>
<reference evidence="1 2" key="1">
    <citation type="submission" date="2019-02" db="EMBL/GenBank/DDBJ databases">
        <title>Opniocepnalus argus genome.</title>
        <authorList>
            <person name="Zhou C."/>
            <person name="Xiao S."/>
        </authorList>
    </citation>
    <scope>NUCLEOTIDE SEQUENCE [LARGE SCALE GENOMIC DNA]</scope>
    <source>
        <strain evidence="1">OARG1902GOOAL</strain>
        <tissue evidence="1">Muscle</tissue>
    </source>
</reference>
<protein>
    <submittedName>
        <fullName evidence="1">Uncharacterized protein</fullName>
    </submittedName>
</protein>
<dbReference type="Proteomes" id="UP000503349">
    <property type="component" value="Chromosome 8"/>
</dbReference>
<gene>
    <name evidence="1" type="ORF">EXN66_Car008768</name>
</gene>
<evidence type="ECO:0000313" key="2">
    <source>
        <dbReference type="Proteomes" id="UP000503349"/>
    </source>
</evidence>
<reference evidence="2" key="2">
    <citation type="submission" date="2019-02" db="EMBL/GenBank/DDBJ databases">
        <title>Opniocepnalus argus Var Kimnra genome.</title>
        <authorList>
            <person name="Zhou C."/>
            <person name="Xiao S."/>
        </authorList>
    </citation>
    <scope>NUCLEOTIDE SEQUENCE [LARGE SCALE GENOMIC DNA]</scope>
</reference>
<keyword evidence="2" id="KW-1185">Reference proteome</keyword>
<evidence type="ECO:0000313" key="1">
    <source>
        <dbReference type="EMBL" id="KAF3693092.1"/>
    </source>
</evidence>
<dbReference type="AlphaFoldDB" id="A0A6G1PS46"/>
<name>A0A6G1PS46_CHAAH</name>
<organism evidence="1 2">
    <name type="scientific">Channa argus</name>
    <name type="common">Northern snakehead</name>
    <name type="synonym">Ophicephalus argus</name>
    <dbReference type="NCBI Taxonomy" id="215402"/>
    <lineage>
        <taxon>Eukaryota</taxon>
        <taxon>Metazoa</taxon>
        <taxon>Chordata</taxon>
        <taxon>Craniata</taxon>
        <taxon>Vertebrata</taxon>
        <taxon>Euteleostomi</taxon>
        <taxon>Actinopterygii</taxon>
        <taxon>Neopterygii</taxon>
        <taxon>Teleostei</taxon>
        <taxon>Neoteleostei</taxon>
        <taxon>Acanthomorphata</taxon>
        <taxon>Anabantaria</taxon>
        <taxon>Anabantiformes</taxon>
        <taxon>Channoidei</taxon>
        <taxon>Channidae</taxon>
        <taxon>Channa</taxon>
    </lineage>
</organism>
<accession>A0A6G1PS46</accession>
<proteinExistence type="predicted"/>
<sequence>MFFFFSRISTPPWAFSTCIYPLLQSTAMLMNHPLSARVTFNIMEHLEAFVTKQRYNNPLSLNFKHFAETVQVRVHLKCLMDKAWMSTRSHYNNT</sequence>